<name>A0A9D1NR41_9FIRM</name>
<sequence length="80" mass="8643">MDILKKLWPIPFKITEKDVTSFVVQLVIFILVCAVAGVLIGILSLVPIVGILVGIVGRLVELYGLIGIILCILVFLGVIK</sequence>
<gene>
    <name evidence="2" type="ORF">IAD28_05025</name>
</gene>
<protein>
    <submittedName>
        <fullName evidence="2">Uncharacterized protein</fullName>
    </submittedName>
</protein>
<accession>A0A9D1NR41</accession>
<dbReference type="EMBL" id="DVOL01000069">
    <property type="protein sequence ID" value="HIV11033.1"/>
    <property type="molecule type" value="Genomic_DNA"/>
</dbReference>
<feature type="transmembrane region" description="Helical" evidence="1">
    <location>
        <begin position="62"/>
        <end position="79"/>
    </location>
</feature>
<proteinExistence type="predicted"/>
<keyword evidence="1" id="KW-0812">Transmembrane</keyword>
<evidence type="ECO:0000256" key="1">
    <source>
        <dbReference type="SAM" id="Phobius"/>
    </source>
</evidence>
<reference evidence="2" key="1">
    <citation type="submission" date="2020-10" db="EMBL/GenBank/DDBJ databases">
        <authorList>
            <person name="Gilroy R."/>
        </authorList>
    </citation>
    <scope>NUCLEOTIDE SEQUENCE</scope>
    <source>
        <strain evidence="2">1370</strain>
    </source>
</reference>
<feature type="transmembrane region" description="Helical" evidence="1">
    <location>
        <begin position="23"/>
        <end position="56"/>
    </location>
</feature>
<keyword evidence="1" id="KW-0472">Membrane</keyword>
<comment type="caution">
    <text evidence="2">The sequence shown here is derived from an EMBL/GenBank/DDBJ whole genome shotgun (WGS) entry which is preliminary data.</text>
</comment>
<organism evidence="2 3">
    <name type="scientific">Candidatus Faeciplasma avium</name>
    <dbReference type="NCBI Taxonomy" id="2840798"/>
    <lineage>
        <taxon>Bacteria</taxon>
        <taxon>Bacillati</taxon>
        <taxon>Bacillota</taxon>
        <taxon>Clostridia</taxon>
        <taxon>Eubacteriales</taxon>
        <taxon>Oscillospiraceae</taxon>
        <taxon>Oscillospiraceae incertae sedis</taxon>
        <taxon>Candidatus Faeciplasma</taxon>
    </lineage>
</organism>
<reference evidence="2" key="2">
    <citation type="journal article" date="2021" name="PeerJ">
        <title>Extensive microbial diversity within the chicken gut microbiome revealed by metagenomics and culture.</title>
        <authorList>
            <person name="Gilroy R."/>
            <person name="Ravi A."/>
            <person name="Getino M."/>
            <person name="Pursley I."/>
            <person name="Horton D.L."/>
            <person name="Alikhan N.F."/>
            <person name="Baker D."/>
            <person name="Gharbi K."/>
            <person name="Hall N."/>
            <person name="Watson M."/>
            <person name="Adriaenssens E.M."/>
            <person name="Foster-Nyarko E."/>
            <person name="Jarju S."/>
            <person name="Secka A."/>
            <person name="Antonio M."/>
            <person name="Oren A."/>
            <person name="Chaudhuri R.R."/>
            <person name="La Ragione R."/>
            <person name="Hildebrand F."/>
            <person name="Pallen M.J."/>
        </authorList>
    </citation>
    <scope>NUCLEOTIDE SEQUENCE</scope>
    <source>
        <strain evidence="2">1370</strain>
    </source>
</reference>
<dbReference type="Proteomes" id="UP000823960">
    <property type="component" value="Unassembled WGS sequence"/>
</dbReference>
<evidence type="ECO:0000313" key="2">
    <source>
        <dbReference type="EMBL" id="HIV11033.1"/>
    </source>
</evidence>
<dbReference type="AlphaFoldDB" id="A0A9D1NR41"/>
<evidence type="ECO:0000313" key="3">
    <source>
        <dbReference type="Proteomes" id="UP000823960"/>
    </source>
</evidence>
<keyword evidence="1" id="KW-1133">Transmembrane helix</keyword>